<feature type="compositionally biased region" description="Basic and acidic residues" evidence="2">
    <location>
        <begin position="467"/>
        <end position="479"/>
    </location>
</feature>
<name>A0A397ZAM3_BRACM</name>
<dbReference type="PANTHER" id="PTHR31286">
    <property type="entry name" value="GLYCINE-RICH CELL WALL STRUCTURAL PROTEIN 1.8-LIKE"/>
    <property type="match status" value="1"/>
</dbReference>
<feature type="region of interest" description="Disordered" evidence="2">
    <location>
        <begin position="205"/>
        <end position="265"/>
    </location>
</feature>
<dbReference type="Proteomes" id="UP000264353">
    <property type="component" value="Chromosome A5"/>
</dbReference>
<dbReference type="InterPro" id="IPR040256">
    <property type="entry name" value="At4g02000-like"/>
</dbReference>
<feature type="compositionally biased region" description="Polar residues" evidence="2">
    <location>
        <begin position="531"/>
        <end position="543"/>
    </location>
</feature>
<dbReference type="EMBL" id="CM010632">
    <property type="protein sequence ID" value="RID61998.1"/>
    <property type="molecule type" value="Genomic_DNA"/>
</dbReference>
<feature type="compositionally biased region" description="Basic and acidic residues" evidence="2">
    <location>
        <begin position="250"/>
        <end position="261"/>
    </location>
</feature>
<protein>
    <recommendedName>
        <fullName evidence="3">DUF4283 domain-containing protein</fullName>
    </recommendedName>
</protein>
<evidence type="ECO:0000256" key="1">
    <source>
        <dbReference type="SAM" id="Coils"/>
    </source>
</evidence>
<proteinExistence type="predicted"/>
<evidence type="ECO:0000256" key="2">
    <source>
        <dbReference type="SAM" id="MobiDB-lite"/>
    </source>
</evidence>
<feature type="domain" description="DUF4283" evidence="3">
    <location>
        <begin position="22"/>
        <end position="98"/>
    </location>
</feature>
<dbReference type="AlphaFoldDB" id="A0A397ZAM3"/>
<feature type="compositionally biased region" description="Basic and acidic residues" evidence="2">
    <location>
        <begin position="520"/>
        <end position="529"/>
    </location>
</feature>
<feature type="coiled-coil region" evidence="1">
    <location>
        <begin position="369"/>
        <end position="415"/>
    </location>
</feature>
<evidence type="ECO:0000313" key="4">
    <source>
        <dbReference type="EMBL" id="RID61998.1"/>
    </source>
</evidence>
<feature type="region of interest" description="Disordered" evidence="2">
    <location>
        <begin position="278"/>
        <end position="357"/>
    </location>
</feature>
<keyword evidence="1" id="KW-0175">Coiled coil</keyword>
<organism evidence="4 5">
    <name type="scientific">Brassica campestris</name>
    <name type="common">Field mustard</name>
    <dbReference type="NCBI Taxonomy" id="3711"/>
    <lineage>
        <taxon>Eukaryota</taxon>
        <taxon>Viridiplantae</taxon>
        <taxon>Streptophyta</taxon>
        <taxon>Embryophyta</taxon>
        <taxon>Tracheophyta</taxon>
        <taxon>Spermatophyta</taxon>
        <taxon>Magnoliopsida</taxon>
        <taxon>eudicotyledons</taxon>
        <taxon>Gunneridae</taxon>
        <taxon>Pentapetalae</taxon>
        <taxon>rosids</taxon>
        <taxon>malvids</taxon>
        <taxon>Brassicales</taxon>
        <taxon>Brassicaceae</taxon>
        <taxon>Brassiceae</taxon>
        <taxon>Brassica</taxon>
    </lineage>
</organism>
<sequence length="543" mass="60694">MRKRLKISVAHFDNSALIKTYSKTLIGRCLNPAAQEMNALFTNLPKIWKLEERVTGTDLGFGKFQFDFMTEEELEAVLKQQPYHFDYWMLALARWQPKQSKSFPSEIMFWVRVIGVPLEFRTVPTFESIGGALGRVVAVDVKHNRVQVVIDAFKELCLETTVDFKGGEFYEEEEVAVSLRYEKLFGYCELCASLCHKDDLCPLNEKKSKSSPERRREIREGNGAWSDGAKHEGGARSYKGVVINGQESQQNRERDTREYYGKGKGKAFEAGGSKWVKVDERGSRKVPSHHGNYRGGGETSRYRTSRRDEGSSGATGAEGGGPVARSRPSMEQLRGEQRQRNTGPEVREEGEIQGTGAVDAATATEEFQLELAKTQAEGSEAIMEATKEEMGLLQLRGMRENQDDMELEAIDMELEALNATLLESGVELAPEDEFQTLSEEEAEKVSEFTSGHEYSEEMEGLVCGEDGNSKDTETGDMARRQGHRKRLFKPIVNTAGSNKMRTASALLSPRKRAVAKVGTRHGDNGKPPESKGTSYPKQTNLKL</sequence>
<feature type="compositionally biased region" description="Basic and acidic residues" evidence="2">
    <location>
        <begin position="333"/>
        <end position="350"/>
    </location>
</feature>
<dbReference type="PANTHER" id="PTHR31286:SF113">
    <property type="entry name" value="DUF4283 DOMAIN-CONTAINING PROTEIN"/>
    <property type="match status" value="1"/>
</dbReference>
<evidence type="ECO:0000313" key="5">
    <source>
        <dbReference type="Proteomes" id="UP000264353"/>
    </source>
</evidence>
<gene>
    <name evidence="4" type="ORF">BRARA_E01099</name>
</gene>
<dbReference type="InterPro" id="IPR025558">
    <property type="entry name" value="DUF4283"/>
</dbReference>
<reference evidence="4 5" key="1">
    <citation type="submission" date="2018-06" db="EMBL/GenBank/DDBJ databases">
        <title>WGS assembly of Brassica rapa FPsc.</title>
        <authorList>
            <person name="Bowman J."/>
            <person name="Kohchi T."/>
            <person name="Yamato K."/>
            <person name="Jenkins J."/>
            <person name="Shu S."/>
            <person name="Ishizaki K."/>
            <person name="Yamaoka S."/>
            <person name="Nishihama R."/>
            <person name="Nakamura Y."/>
            <person name="Berger F."/>
            <person name="Adam C."/>
            <person name="Aki S."/>
            <person name="Althoff F."/>
            <person name="Araki T."/>
            <person name="Arteaga-Vazquez M."/>
            <person name="Balasubrmanian S."/>
            <person name="Bauer D."/>
            <person name="Boehm C."/>
            <person name="Briginshaw L."/>
            <person name="Caballero-Perez J."/>
            <person name="Catarino B."/>
            <person name="Chen F."/>
            <person name="Chiyoda S."/>
            <person name="Chovatia M."/>
            <person name="Davies K."/>
            <person name="Delmans M."/>
            <person name="Demura T."/>
            <person name="Dierschke T."/>
            <person name="Dolan L."/>
            <person name="Dorantes-Acosta A."/>
            <person name="Eklund D."/>
            <person name="Florent S."/>
            <person name="Flores-Sandoval E."/>
            <person name="Fujiyama A."/>
            <person name="Fukuzawa H."/>
            <person name="Galik B."/>
            <person name="Grimanelli D."/>
            <person name="Grimwood J."/>
            <person name="Grossniklaus U."/>
            <person name="Hamada T."/>
            <person name="Haseloff J."/>
            <person name="Hetherington A."/>
            <person name="Higo A."/>
            <person name="Hirakawa Y."/>
            <person name="Hundley H."/>
            <person name="Ikeda Y."/>
            <person name="Inoue K."/>
            <person name="Inoue S."/>
            <person name="Ishida S."/>
            <person name="Jia Q."/>
            <person name="Kakita M."/>
            <person name="Kanazawa T."/>
            <person name="Kawai Y."/>
            <person name="Kawashima T."/>
            <person name="Kennedy M."/>
            <person name="Kinose K."/>
            <person name="Kinoshita T."/>
            <person name="Kohara Y."/>
            <person name="Koide E."/>
            <person name="Komatsu K."/>
            <person name="Kopischke S."/>
            <person name="Kubo M."/>
            <person name="Kyozuka J."/>
            <person name="Lagercrantz U."/>
            <person name="Lin S."/>
            <person name="Lindquist E."/>
            <person name="Lipzen A."/>
            <person name="Lu C."/>
            <person name="Luna E."/>
            <person name="Martienssen R."/>
            <person name="Minamino N."/>
            <person name="Mizutani M."/>
            <person name="Mizutani M."/>
            <person name="Mochizuki N."/>
            <person name="Monte I."/>
            <person name="Mosher R."/>
            <person name="Nagasaki H."/>
            <person name="Nakagami H."/>
            <person name="Naramoto S."/>
            <person name="Nishitani K."/>
            <person name="Ohtani M."/>
            <person name="Okamoto T."/>
            <person name="Okumura M."/>
            <person name="Phillips J."/>
            <person name="Pollak B."/>
            <person name="Reinders A."/>
            <person name="Roevekamp M."/>
            <person name="Sano R."/>
            <person name="Sawa S."/>
            <person name="Schmid M."/>
            <person name="Shirakawa M."/>
            <person name="Solano R."/>
            <person name="Spunde A."/>
            <person name="Suetsugu N."/>
            <person name="Sugano S."/>
            <person name="Sugiyama A."/>
            <person name="Sun R."/>
            <person name="Suzuki Y."/>
            <person name="Takenaka M."/>
            <person name="Takezawa D."/>
            <person name="Tomogane H."/>
            <person name="Tsuzuki M."/>
            <person name="Ueda T."/>
            <person name="Umeda M."/>
            <person name="Ward J."/>
            <person name="Watanabe Y."/>
            <person name="Yazaki K."/>
            <person name="Yokoyama R."/>
            <person name="Yoshitake Y."/>
            <person name="Yotsui I."/>
            <person name="Zachgo S."/>
            <person name="Schmutz J."/>
        </authorList>
    </citation>
    <scope>NUCLEOTIDE SEQUENCE [LARGE SCALE GENOMIC DNA]</scope>
    <source>
        <strain evidence="5">cv. B-3</strain>
    </source>
</reference>
<evidence type="ECO:0000259" key="3">
    <source>
        <dbReference type="Pfam" id="PF14111"/>
    </source>
</evidence>
<feature type="region of interest" description="Disordered" evidence="2">
    <location>
        <begin position="462"/>
        <end position="543"/>
    </location>
</feature>
<feature type="compositionally biased region" description="Basic and acidic residues" evidence="2">
    <location>
        <begin position="205"/>
        <end position="220"/>
    </location>
</feature>
<accession>A0A397ZAM3</accession>
<dbReference type="Pfam" id="PF14111">
    <property type="entry name" value="DUF4283"/>
    <property type="match status" value="1"/>
</dbReference>